<reference evidence="1 2" key="1">
    <citation type="submission" date="2017-11" db="EMBL/GenBank/DDBJ databases">
        <title>Complete genome of a free-living desiccation-tolerant cyanobacterium and its photosynthetic adaptation to extreme terrestrial habitat.</title>
        <authorList>
            <person name="Shang J."/>
        </authorList>
    </citation>
    <scope>NUCLEOTIDE SEQUENCE [LARGE SCALE GENOMIC DNA]</scope>
    <source>
        <strain evidence="1 2">CCNUN1</strain>
    </source>
</reference>
<gene>
    <name evidence="1" type="ORF">COO91_02543</name>
</gene>
<name>A0A2K8SME2_9NOSO</name>
<evidence type="ECO:0000313" key="2">
    <source>
        <dbReference type="Proteomes" id="UP000232003"/>
    </source>
</evidence>
<organism evidence="1 2">
    <name type="scientific">Nostoc flagelliforme CCNUN1</name>
    <dbReference type="NCBI Taxonomy" id="2038116"/>
    <lineage>
        <taxon>Bacteria</taxon>
        <taxon>Bacillati</taxon>
        <taxon>Cyanobacteriota</taxon>
        <taxon>Cyanophyceae</taxon>
        <taxon>Nostocales</taxon>
        <taxon>Nostocaceae</taxon>
        <taxon>Nostoc</taxon>
    </lineage>
</organism>
<dbReference type="AlphaFoldDB" id="A0A2K8SME2"/>
<protein>
    <submittedName>
        <fullName evidence="1">Uncharacterized protein</fullName>
    </submittedName>
</protein>
<keyword evidence="2" id="KW-1185">Reference proteome</keyword>
<sequence length="39" mass="4629">MQLGVFKSLVPIPSNTYYVIFLTLVDEQRSHSSRKRDRF</sequence>
<proteinExistence type="predicted"/>
<accession>A0A2K8SME2</accession>
<dbReference type="Proteomes" id="UP000232003">
    <property type="component" value="Chromosome"/>
</dbReference>
<dbReference type="KEGG" id="nfl:COO91_02543"/>
<dbReference type="EMBL" id="CP024785">
    <property type="protein sequence ID" value="AUB36622.1"/>
    <property type="molecule type" value="Genomic_DNA"/>
</dbReference>
<evidence type="ECO:0000313" key="1">
    <source>
        <dbReference type="EMBL" id="AUB36622.1"/>
    </source>
</evidence>